<dbReference type="OrthoDB" id="1470350at2759"/>
<dbReference type="PRINTS" id="PR00385">
    <property type="entry name" value="P450"/>
</dbReference>
<feature type="transmembrane region" description="Helical" evidence="3">
    <location>
        <begin position="34"/>
        <end position="56"/>
    </location>
</feature>
<dbReference type="STRING" id="913774.A0A0C3D844"/>
<keyword evidence="5" id="KW-1185">Reference proteome</keyword>
<accession>A0A0C3D844</accession>
<evidence type="ECO:0008006" key="6">
    <source>
        <dbReference type="Google" id="ProtNLM"/>
    </source>
</evidence>
<dbReference type="InterPro" id="IPR036396">
    <property type="entry name" value="Cyt_P450_sf"/>
</dbReference>
<keyword evidence="2" id="KW-0349">Heme</keyword>
<dbReference type="CDD" id="cd11069">
    <property type="entry name" value="CYP_FUM15-like"/>
    <property type="match status" value="1"/>
</dbReference>
<evidence type="ECO:0000313" key="4">
    <source>
        <dbReference type="EMBL" id="KIN07514.1"/>
    </source>
</evidence>
<gene>
    <name evidence="4" type="ORF">OIDMADRAFT_110397</name>
</gene>
<dbReference type="GO" id="GO:0005506">
    <property type="term" value="F:iron ion binding"/>
    <property type="evidence" value="ECO:0007669"/>
    <property type="project" value="InterPro"/>
</dbReference>
<dbReference type="GO" id="GO:0004497">
    <property type="term" value="F:monooxygenase activity"/>
    <property type="evidence" value="ECO:0007669"/>
    <property type="project" value="InterPro"/>
</dbReference>
<dbReference type="Gene3D" id="1.10.630.10">
    <property type="entry name" value="Cytochrome P450"/>
    <property type="match status" value="1"/>
</dbReference>
<dbReference type="AlphaFoldDB" id="A0A0C3D844"/>
<evidence type="ECO:0000256" key="1">
    <source>
        <dbReference type="ARBA" id="ARBA00010617"/>
    </source>
</evidence>
<comment type="similarity">
    <text evidence="1">Belongs to the cytochrome P450 family.</text>
</comment>
<dbReference type="InParanoid" id="A0A0C3D844"/>
<protein>
    <recommendedName>
        <fullName evidence="6">Cytochrome P450</fullName>
    </recommendedName>
</protein>
<dbReference type="InterPro" id="IPR001128">
    <property type="entry name" value="Cyt_P450"/>
</dbReference>
<evidence type="ECO:0000256" key="3">
    <source>
        <dbReference type="SAM" id="Phobius"/>
    </source>
</evidence>
<dbReference type="Pfam" id="PF00067">
    <property type="entry name" value="p450"/>
    <property type="match status" value="1"/>
</dbReference>
<keyword evidence="2" id="KW-0408">Iron</keyword>
<dbReference type="InterPro" id="IPR050121">
    <property type="entry name" value="Cytochrome_P450_monoxygenase"/>
</dbReference>
<sequence length="545" mass="61814">MHIRDQLVVNLIASAGEAYVLLRTTLPDRAFRQVFFWAFGINFAALATWSVFIWPLCFNPLRHLPLAKGHLHHAKMLFDSPRGKTPLKWIRTIPNDGLIHFRDTVNRSYLVATSHQALLDVMSTNTYDFEKPWLVRNFLARIIGFGLILSEGGPHRRQRKALTPAFNIKNIRALYPLMWEKTGILLSQLEEDIKENPSGFNTAGNIELSVWASRLTLDIIGPAAMGRDFQSLTHSENKVADSFLAILEPSREKIAFLALNFTLPQWFVQRLPLRLNRVIDTEVGFLRQLCHQTVQDKRTALQERKSQQEELEADILGSMMTSGDFTDSELVDQMLTFLAAGHETTASALTWCCYQLCQHPGVQTRLREEIRATIPSADYPITWAELEAMPLLNGVCQEVLRLYPTVPVTIRESVRDTTVAGKRIPKGTRIVLCPYAINRSPDFWGETGDEYSPERWIDTDEKGHQTCNRNGGAATNFSQITFLHGQRACIGKDFARAELRCAVAGVVGRFEFEMQNPNQEIRIAGAVTTKPVEGMHLRMRRVEGW</sequence>
<evidence type="ECO:0000313" key="5">
    <source>
        <dbReference type="Proteomes" id="UP000054321"/>
    </source>
</evidence>
<name>A0A0C3D844_OIDMZ</name>
<keyword evidence="3" id="KW-0472">Membrane</keyword>
<feature type="binding site" description="axial binding residue" evidence="2">
    <location>
        <position position="489"/>
    </location>
    <ligand>
        <name>heme</name>
        <dbReference type="ChEBI" id="CHEBI:30413"/>
    </ligand>
    <ligandPart>
        <name>Fe</name>
        <dbReference type="ChEBI" id="CHEBI:18248"/>
    </ligandPart>
</feature>
<dbReference type="GO" id="GO:0016705">
    <property type="term" value="F:oxidoreductase activity, acting on paired donors, with incorporation or reduction of molecular oxygen"/>
    <property type="evidence" value="ECO:0007669"/>
    <property type="project" value="InterPro"/>
</dbReference>
<dbReference type="SUPFAM" id="SSF48264">
    <property type="entry name" value="Cytochrome P450"/>
    <property type="match status" value="1"/>
</dbReference>
<dbReference type="GO" id="GO:0020037">
    <property type="term" value="F:heme binding"/>
    <property type="evidence" value="ECO:0007669"/>
    <property type="project" value="InterPro"/>
</dbReference>
<organism evidence="4 5">
    <name type="scientific">Oidiodendron maius (strain Zn)</name>
    <dbReference type="NCBI Taxonomy" id="913774"/>
    <lineage>
        <taxon>Eukaryota</taxon>
        <taxon>Fungi</taxon>
        <taxon>Dikarya</taxon>
        <taxon>Ascomycota</taxon>
        <taxon>Pezizomycotina</taxon>
        <taxon>Leotiomycetes</taxon>
        <taxon>Leotiomycetes incertae sedis</taxon>
        <taxon>Myxotrichaceae</taxon>
        <taxon>Oidiodendron</taxon>
    </lineage>
</organism>
<dbReference type="Proteomes" id="UP000054321">
    <property type="component" value="Unassembled WGS sequence"/>
</dbReference>
<proteinExistence type="inferred from homology"/>
<dbReference type="PRINTS" id="PR00463">
    <property type="entry name" value="EP450I"/>
</dbReference>
<keyword evidence="3" id="KW-0812">Transmembrane</keyword>
<reference evidence="4 5" key="1">
    <citation type="submission" date="2014-04" db="EMBL/GenBank/DDBJ databases">
        <authorList>
            <consortium name="DOE Joint Genome Institute"/>
            <person name="Kuo A."/>
            <person name="Martino E."/>
            <person name="Perotto S."/>
            <person name="Kohler A."/>
            <person name="Nagy L.G."/>
            <person name="Floudas D."/>
            <person name="Copeland A."/>
            <person name="Barry K.W."/>
            <person name="Cichocki N."/>
            <person name="Veneault-Fourrey C."/>
            <person name="LaButti K."/>
            <person name="Lindquist E.A."/>
            <person name="Lipzen A."/>
            <person name="Lundell T."/>
            <person name="Morin E."/>
            <person name="Murat C."/>
            <person name="Sun H."/>
            <person name="Tunlid A."/>
            <person name="Henrissat B."/>
            <person name="Grigoriev I.V."/>
            <person name="Hibbett D.S."/>
            <person name="Martin F."/>
            <person name="Nordberg H.P."/>
            <person name="Cantor M.N."/>
            <person name="Hua S.X."/>
        </authorList>
    </citation>
    <scope>NUCLEOTIDE SEQUENCE [LARGE SCALE GENOMIC DNA]</scope>
    <source>
        <strain evidence="4 5">Zn</strain>
    </source>
</reference>
<comment type="cofactor">
    <cofactor evidence="2">
        <name>heme</name>
        <dbReference type="ChEBI" id="CHEBI:30413"/>
    </cofactor>
</comment>
<evidence type="ECO:0000256" key="2">
    <source>
        <dbReference type="PIRSR" id="PIRSR602401-1"/>
    </source>
</evidence>
<dbReference type="FunFam" id="1.10.630.10:FF:000051">
    <property type="entry name" value="Cytochrome P450 monooxygenase (Fum15)"/>
    <property type="match status" value="1"/>
</dbReference>
<dbReference type="EMBL" id="KN832870">
    <property type="protein sequence ID" value="KIN07514.1"/>
    <property type="molecule type" value="Genomic_DNA"/>
</dbReference>
<dbReference type="HOGENOM" id="CLU_001570_5_11_1"/>
<dbReference type="PANTHER" id="PTHR24305">
    <property type="entry name" value="CYTOCHROME P450"/>
    <property type="match status" value="1"/>
</dbReference>
<keyword evidence="3" id="KW-1133">Transmembrane helix</keyword>
<dbReference type="PANTHER" id="PTHR24305:SF166">
    <property type="entry name" value="CYTOCHROME P450 12A4, MITOCHONDRIAL-RELATED"/>
    <property type="match status" value="1"/>
</dbReference>
<reference evidence="5" key="2">
    <citation type="submission" date="2015-01" db="EMBL/GenBank/DDBJ databases">
        <title>Evolutionary Origins and Diversification of the Mycorrhizal Mutualists.</title>
        <authorList>
            <consortium name="DOE Joint Genome Institute"/>
            <consortium name="Mycorrhizal Genomics Consortium"/>
            <person name="Kohler A."/>
            <person name="Kuo A."/>
            <person name="Nagy L.G."/>
            <person name="Floudas D."/>
            <person name="Copeland A."/>
            <person name="Barry K.W."/>
            <person name="Cichocki N."/>
            <person name="Veneault-Fourrey C."/>
            <person name="LaButti K."/>
            <person name="Lindquist E.A."/>
            <person name="Lipzen A."/>
            <person name="Lundell T."/>
            <person name="Morin E."/>
            <person name="Murat C."/>
            <person name="Riley R."/>
            <person name="Ohm R."/>
            <person name="Sun H."/>
            <person name="Tunlid A."/>
            <person name="Henrissat B."/>
            <person name="Grigoriev I.V."/>
            <person name="Hibbett D.S."/>
            <person name="Martin F."/>
        </authorList>
    </citation>
    <scope>NUCLEOTIDE SEQUENCE [LARGE SCALE GENOMIC DNA]</scope>
    <source>
        <strain evidence="5">Zn</strain>
    </source>
</reference>
<keyword evidence="2" id="KW-0479">Metal-binding</keyword>
<dbReference type="InterPro" id="IPR002401">
    <property type="entry name" value="Cyt_P450_E_grp-I"/>
</dbReference>